<proteinExistence type="inferred from homology"/>
<protein>
    <recommendedName>
        <fullName evidence="5">SsuA/THI5-like domain-containing protein</fullName>
    </recommendedName>
</protein>
<keyword evidence="3 4" id="KW-0732">Signal</keyword>
<evidence type="ECO:0000313" key="7">
    <source>
        <dbReference type="Proteomes" id="UP000269692"/>
    </source>
</evidence>
<comment type="caution">
    <text evidence="6">The sequence shown here is derived from an EMBL/GenBank/DDBJ whole genome shotgun (WGS) entry which is preliminary data.</text>
</comment>
<dbReference type="GO" id="GO:0042597">
    <property type="term" value="C:periplasmic space"/>
    <property type="evidence" value="ECO:0007669"/>
    <property type="project" value="UniProtKB-SubCell"/>
</dbReference>
<comment type="subcellular location">
    <subcellularLocation>
        <location evidence="1">Periplasm</location>
    </subcellularLocation>
</comment>
<dbReference type="Pfam" id="PF09084">
    <property type="entry name" value="NMT1"/>
    <property type="match status" value="1"/>
</dbReference>
<evidence type="ECO:0000256" key="1">
    <source>
        <dbReference type="ARBA" id="ARBA00004418"/>
    </source>
</evidence>
<dbReference type="Proteomes" id="UP000269692">
    <property type="component" value="Unassembled WGS sequence"/>
</dbReference>
<evidence type="ECO:0000256" key="4">
    <source>
        <dbReference type="SAM" id="SignalP"/>
    </source>
</evidence>
<dbReference type="PANTHER" id="PTHR30024">
    <property type="entry name" value="ALIPHATIC SULFONATES-BINDING PROTEIN-RELATED"/>
    <property type="match status" value="1"/>
</dbReference>
<organism evidence="6 7">
    <name type="scientific">Xanthobacter tagetidis</name>
    <dbReference type="NCBI Taxonomy" id="60216"/>
    <lineage>
        <taxon>Bacteria</taxon>
        <taxon>Pseudomonadati</taxon>
        <taxon>Pseudomonadota</taxon>
        <taxon>Alphaproteobacteria</taxon>
        <taxon>Hyphomicrobiales</taxon>
        <taxon>Xanthobacteraceae</taxon>
        <taxon>Xanthobacter</taxon>
    </lineage>
</organism>
<sequence length="312" mass="33456">MNITRRNLMMVAAAGMAAPYVLRSAVAQDAAVKVGTVLAGTTMAAQLLPKYLGQVGIKVEVVAFTNLTQLMQAIASDNIQMGYGGINAAIAIAGRGMPISLLANACEGGWRLVGKTDIKDLAGLKGKKVAVQAGNMCHVALGWKLNELGISKDVELVFMSNNDMPTPMQQGQVDAIFGIEPYPSFTVANGWAHEIWPGYDTPVGKVNLGFVGSSTFVEKNKMLAQAVVRAHEQATAELKADKTVAIDFTAKFLNMKREIVATAMENMFFTTDVAGDFVSKVKILGDMMISAKFAQKLPDWNTFIDTSLVSRT</sequence>
<gene>
    <name evidence="6" type="ORF">D9R14_08330</name>
</gene>
<name>A0A3L7AHH6_9HYPH</name>
<comment type="similarity">
    <text evidence="2">Belongs to the bacterial solute-binding protein SsuA/TauA family.</text>
</comment>
<dbReference type="AlphaFoldDB" id="A0A3L7AHH6"/>
<evidence type="ECO:0000259" key="5">
    <source>
        <dbReference type="Pfam" id="PF09084"/>
    </source>
</evidence>
<feature type="chain" id="PRO_5017923015" description="SsuA/THI5-like domain-containing protein" evidence="4">
    <location>
        <begin position="28"/>
        <end position="312"/>
    </location>
</feature>
<feature type="domain" description="SsuA/THI5-like" evidence="5">
    <location>
        <begin position="51"/>
        <end position="240"/>
    </location>
</feature>
<evidence type="ECO:0000313" key="6">
    <source>
        <dbReference type="EMBL" id="RLP79647.1"/>
    </source>
</evidence>
<dbReference type="OrthoDB" id="9815602at2"/>
<dbReference type="PANTHER" id="PTHR30024:SF47">
    <property type="entry name" value="TAURINE-BINDING PERIPLASMIC PROTEIN"/>
    <property type="match status" value="1"/>
</dbReference>
<dbReference type="Gene3D" id="3.40.190.10">
    <property type="entry name" value="Periplasmic binding protein-like II"/>
    <property type="match status" value="2"/>
</dbReference>
<dbReference type="SUPFAM" id="SSF53850">
    <property type="entry name" value="Periplasmic binding protein-like II"/>
    <property type="match status" value="1"/>
</dbReference>
<reference evidence="6 7" key="1">
    <citation type="submission" date="2018-10" db="EMBL/GenBank/DDBJ databases">
        <title>Xanthobacter tagetidis genome sequencing and assembly.</title>
        <authorList>
            <person name="Maclea K.S."/>
            <person name="Goen A.E."/>
            <person name="Fatima S.A."/>
        </authorList>
    </citation>
    <scope>NUCLEOTIDE SEQUENCE [LARGE SCALE GENOMIC DNA]</scope>
    <source>
        <strain evidence="6 7">ATCC 700314</strain>
    </source>
</reference>
<dbReference type="InterPro" id="IPR015168">
    <property type="entry name" value="SsuA/THI5"/>
</dbReference>
<feature type="signal peptide" evidence="4">
    <location>
        <begin position="1"/>
        <end position="27"/>
    </location>
</feature>
<dbReference type="EMBL" id="RCTF01000005">
    <property type="protein sequence ID" value="RLP79647.1"/>
    <property type="molecule type" value="Genomic_DNA"/>
</dbReference>
<evidence type="ECO:0000256" key="2">
    <source>
        <dbReference type="ARBA" id="ARBA00010742"/>
    </source>
</evidence>
<accession>A0A3L7AHH6</accession>
<evidence type="ECO:0000256" key="3">
    <source>
        <dbReference type="ARBA" id="ARBA00022729"/>
    </source>
</evidence>
<keyword evidence="7" id="KW-1185">Reference proteome</keyword>